<evidence type="ECO:0000256" key="1">
    <source>
        <dbReference type="SAM" id="MobiDB-lite"/>
    </source>
</evidence>
<evidence type="ECO:0000313" key="2">
    <source>
        <dbReference type="EMBL" id="CAB4292088.1"/>
    </source>
</evidence>
<sequence>MQCICINRGIYLVSGGLQLPAGKLYPSSLGKTIQGSLYDSVADAGKTSMAGHRGSKKSGNQEQDQQRKLGSHILITTTTMLALLSY</sequence>
<feature type="region of interest" description="Disordered" evidence="1">
    <location>
        <begin position="46"/>
        <end position="69"/>
    </location>
</feature>
<evidence type="ECO:0000313" key="3">
    <source>
        <dbReference type="Proteomes" id="UP000507245"/>
    </source>
</evidence>
<organism evidence="2 3">
    <name type="scientific">Prunus armeniaca</name>
    <name type="common">Apricot</name>
    <name type="synonym">Armeniaca vulgaris</name>
    <dbReference type="NCBI Taxonomy" id="36596"/>
    <lineage>
        <taxon>Eukaryota</taxon>
        <taxon>Viridiplantae</taxon>
        <taxon>Streptophyta</taxon>
        <taxon>Embryophyta</taxon>
        <taxon>Tracheophyta</taxon>
        <taxon>Spermatophyta</taxon>
        <taxon>Magnoliopsida</taxon>
        <taxon>eudicotyledons</taxon>
        <taxon>Gunneridae</taxon>
        <taxon>Pentapetalae</taxon>
        <taxon>rosids</taxon>
        <taxon>fabids</taxon>
        <taxon>Rosales</taxon>
        <taxon>Rosaceae</taxon>
        <taxon>Amygdaloideae</taxon>
        <taxon>Amygdaleae</taxon>
        <taxon>Prunus</taxon>
    </lineage>
</organism>
<accession>A0A6J5W1D2</accession>
<proteinExistence type="predicted"/>
<dbReference type="Proteomes" id="UP000507245">
    <property type="component" value="Unassembled WGS sequence"/>
</dbReference>
<keyword evidence="3" id="KW-1185">Reference proteome</keyword>
<reference evidence="3" key="1">
    <citation type="journal article" date="2020" name="Genome Biol.">
        <title>Gamete binning: chromosome-level and haplotype-resolved genome assembly enabled by high-throughput single-cell sequencing of gamete genomes.</title>
        <authorList>
            <person name="Campoy J.A."/>
            <person name="Sun H."/>
            <person name="Goel M."/>
            <person name="Jiao W.-B."/>
            <person name="Folz-Donahue K."/>
            <person name="Wang N."/>
            <person name="Rubio M."/>
            <person name="Liu C."/>
            <person name="Kukat C."/>
            <person name="Ruiz D."/>
            <person name="Huettel B."/>
            <person name="Schneeberger K."/>
        </authorList>
    </citation>
    <scope>NUCLEOTIDE SEQUENCE [LARGE SCALE GENOMIC DNA]</scope>
    <source>
        <strain evidence="3">cv. Rojo Pasion</strain>
    </source>
</reference>
<dbReference type="AlphaFoldDB" id="A0A6J5W1D2"/>
<protein>
    <submittedName>
        <fullName evidence="2">Uncharacterized protein</fullName>
    </submittedName>
</protein>
<name>A0A6J5W1D2_PRUAR</name>
<gene>
    <name evidence="2" type="ORF">ORAREDHAP_LOCUS219</name>
</gene>
<dbReference type="EMBL" id="CAEKKB010000001">
    <property type="protein sequence ID" value="CAB4292088.1"/>
    <property type="molecule type" value="Genomic_DNA"/>
</dbReference>